<feature type="disulfide bond" evidence="7">
    <location>
        <begin position="1625"/>
        <end position="1807"/>
    </location>
</feature>
<feature type="compositionally biased region" description="Low complexity" evidence="8">
    <location>
        <begin position="834"/>
        <end position="843"/>
    </location>
</feature>
<feature type="compositionally biased region" description="Basic and acidic residues" evidence="8">
    <location>
        <begin position="979"/>
        <end position="990"/>
    </location>
</feature>
<evidence type="ECO:0000256" key="8">
    <source>
        <dbReference type="SAM" id="MobiDB-lite"/>
    </source>
</evidence>
<dbReference type="InterPro" id="IPR000885">
    <property type="entry name" value="Fib_collagen_C"/>
</dbReference>
<evidence type="ECO:0000256" key="7">
    <source>
        <dbReference type="PROSITE-ProRule" id="PRU00446"/>
    </source>
</evidence>
<evidence type="ECO:0000256" key="2">
    <source>
        <dbReference type="ARBA" id="ARBA00022525"/>
    </source>
</evidence>
<keyword evidence="5" id="KW-0677">Repeat</keyword>
<feature type="compositionally biased region" description="Gly residues" evidence="8">
    <location>
        <begin position="938"/>
        <end position="947"/>
    </location>
</feature>
<organism evidence="11 12">
    <name type="scientific">Channa argus</name>
    <name type="common">Northern snakehead</name>
    <name type="synonym">Ophicephalus argus</name>
    <dbReference type="NCBI Taxonomy" id="215402"/>
    <lineage>
        <taxon>Eukaryota</taxon>
        <taxon>Metazoa</taxon>
        <taxon>Chordata</taxon>
        <taxon>Craniata</taxon>
        <taxon>Vertebrata</taxon>
        <taxon>Euteleostomi</taxon>
        <taxon>Actinopterygii</taxon>
        <taxon>Neopterygii</taxon>
        <taxon>Teleostei</taxon>
        <taxon>Neoteleostei</taxon>
        <taxon>Acanthomorphata</taxon>
        <taxon>Anabantaria</taxon>
        <taxon>Anabantiformes</taxon>
        <taxon>Channoidei</taxon>
        <taxon>Channidae</taxon>
        <taxon>Channa</taxon>
    </lineage>
</organism>
<evidence type="ECO:0000256" key="1">
    <source>
        <dbReference type="ARBA" id="ARBA00004613"/>
    </source>
</evidence>
<dbReference type="PANTHER" id="PTHR37456:SF3">
    <property type="entry name" value="COLLAGEN ALPHA-1(XXV) CHAIN"/>
    <property type="match status" value="1"/>
</dbReference>
<comment type="subcellular location">
    <subcellularLocation>
        <location evidence="1">Secreted</location>
    </subcellularLocation>
</comment>
<feature type="compositionally biased region" description="Pro residues" evidence="8">
    <location>
        <begin position="1116"/>
        <end position="1128"/>
    </location>
</feature>
<feature type="compositionally biased region" description="Gly residues" evidence="8">
    <location>
        <begin position="381"/>
        <end position="390"/>
    </location>
</feature>
<dbReference type="PROSITE" id="PS51132">
    <property type="entry name" value="OLF"/>
    <property type="match status" value="1"/>
</dbReference>
<dbReference type="Gene3D" id="2.60.120.1000">
    <property type="match status" value="1"/>
</dbReference>
<dbReference type="InterPro" id="IPR048287">
    <property type="entry name" value="TSPN-like_N"/>
</dbReference>
<feature type="compositionally biased region" description="Low complexity" evidence="8">
    <location>
        <begin position="873"/>
        <end position="898"/>
    </location>
</feature>
<evidence type="ECO:0000256" key="5">
    <source>
        <dbReference type="ARBA" id="ARBA00022737"/>
    </source>
</evidence>
<evidence type="ECO:0000313" key="11">
    <source>
        <dbReference type="EMBL" id="KAF3687909.1"/>
    </source>
</evidence>
<evidence type="ECO:0000259" key="9">
    <source>
        <dbReference type="PROSITE" id="PS51132"/>
    </source>
</evidence>
<dbReference type="InterPro" id="IPR003112">
    <property type="entry name" value="Olfac-like_dom"/>
</dbReference>
<protein>
    <submittedName>
        <fullName evidence="11">Noelin-2 Olfactomedin-2</fullName>
    </submittedName>
</protein>
<feature type="region of interest" description="Disordered" evidence="8">
    <location>
        <begin position="787"/>
        <end position="1264"/>
    </location>
</feature>
<evidence type="ECO:0000256" key="6">
    <source>
        <dbReference type="ARBA" id="ARBA00023119"/>
    </source>
</evidence>
<feature type="compositionally biased region" description="Low complexity" evidence="8">
    <location>
        <begin position="533"/>
        <end position="544"/>
    </location>
</feature>
<dbReference type="GO" id="GO:0005576">
    <property type="term" value="C:extracellular region"/>
    <property type="evidence" value="ECO:0007669"/>
    <property type="project" value="UniProtKB-SubCell"/>
</dbReference>
<dbReference type="SUPFAM" id="SSF49899">
    <property type="entry name" value="Concanavalin A-like lectins/glucanases"/>
    <property type="match status" value="1"/>
</dbReference>
<feature type="compositionally biased region" description="Basic and acidic residues" evidence="8">
    <location>
        <begin position="1134"/>
        <end position="1143"/>
    </location>
</feature>
<feature type="region of interest" description="Disordered" evidence="8">
    <location>
        <begin position="324"/>
        <end position="625"/>
    </location>
</feature>
<evidence type="ECO:0000259" key="10">
    <source>
        <dbReference type="PROSITE" id="PS51461"/>
    </source>
</evidence>
<keyword evidence="7" id="KW-1015">Disulfide bond</keyword>
<keyword evidence="4" id="KW-0732">Signal</keyword>
<gene>
    <name evidence="11" type="ORF">EXN66_Car003581</name>
</gene>
<feature type="region of interest" description="Disordered" evidence="8">
    <location>
        <begin position="716"/>
        <end position="736"/>
    </location>
</feature>
<dbReference type="InterPro" id="IPR050938">
    <property type="entry name" value="Collagen_Structural_Proteins"/>
</dbReference>
<sequence>MEGVSLEAGLCTSREGKEATDLSFKINKKIQLSAPTKQLFPESPFPVNFSVMTTVKAVKGSQAFLLSLYDSQGTQQLGVEVGRSPVFLYEDQEGQPPPELYPTFRKINLADGKWHRVAYSVEGQSVTFYLDCVRVVTLDLLRGHDPHISTDGVTVFGTRLLDEDVFEVDEAPKKRVVQEFEEFDYSDFSDDISLSTVTTGPDLTEYENLEFGDYDNTTDYYHVNEYEYEEEYDERYGPAEREKELHLNAQGTQITGPHGPPGPEGEPGPPGITGLVGPRGEPGELGPPGRPGLNGADGIPGPPGNIMLIPEAQAQAILQQTKLAMKGPPGPLGLRGRPGPLGAPGPSGLKGASGDMGPPGPSGMTGIPGQKGRPGKKGRAGGDGGRGAIGETGAKGDRGFDGLPGLPGNKGHKGDRGKPGPIGPLGEPGEKGSEGPTGPRGQPGDAGIRGIDGVQGSKGNIGPPGEVGAPGQQGNPGILGFPGPQGLVGLPGEKGPQGKKGMQGLPGNDGPPGHPGREGTPGEKGLPGPPGVQGPVGYPGQRGVKGADGVRGLKGSKGEKGEDGLSGAKGEMGPKGDVGDNGALGGRGEDGPEGPKGQMGPQGEPGAAGIPGEKGKLGVPGLPGYPGRQGQKMVFRVYWELPERRGKRVLQDHRVQQARGVQMVHEVPEGQEDLQGNLEKRAPQGMMGPQDLQEKGDLKGHRGEMESQVLKDQLALEGRMDSQVTQAKEESRVSKERRDLLDLQVLSGHRENQESLAQQGTEVTQGHQGYLESRVYLEPLGRKVARWGDPGLPGTSGKNGPPGLKGFRGSRGAPGIMGEKGPIGPAGQDGDQGPVGMPGATGPAGPPGDDGDKGEQGGPGQKGSKGDKGEAGPPGSTGTQGPVGQPGLPGVDGLPGPRGQQGMYGPKGDEGLRGFKGAKGPIGLQGPPGQQGPSGAQGPIGGQGPPGRTGMIGQPGVVGEKGEDGEAGDPGPVGVSGKTGEKGEQGEKGDTGPSGAAGPPGPRGTTGEDGPKGNSGPIGLTGDLGQQGEAGPNGVDGLPGNKGDTGDPGKSGHLGKAGKEGKIGLKGAKGAAGFEGPIGKTGPVGAQGHPGKPGPQGLRGIPGPAGEQGLNGPPGQTGPPGPMGPPGLPGLKGDPGKKGDKGHGGLIGVIGPPGDMGEKGDRGLPGNQGPPGAKGDEGSVGLSGPPGPPGPTGLSGATGVKGSKGNQGAIGPRGDTGPAGPPGPPGPPAAGIFPLPQQGRRRRGHTLVDGGALEEEEGRIDGGEEEWMQGDQAEQDSGVKVKEGQGMEEVFASLSSIKVDVEGLRNPKGTYHSPARTCKELWLLYPELANGEYWIDPNQGCHRDSFKVFCNFTAEGETCLYPDKKFQSVKLAAWKGETPGTWYSKFRKGKQFSYSGSDGLPIHVVQLTFLKLLSTTARQTFTYNCLNSVAWLHTASFGHEHALRFRGSNGEELTYENTHYISALYDGCQTRTGQERTVLEFDGLLSNMLPVIDVAVSDFGKGNQKFGFQIGAVLSTMAMVTNWMSQTLPSLVGLNGTIISSEGTHERIVSELKGQMSQLRPLLSVVEQYRLDLQTLATLRLELLNLSIILSAIQEEIGAYDYEELQQRVLLLETRLHSCMNKLGCGRLTALSSPVTVRASGSRFGSWMTDAMIPSSDSRVWSMDGYYKGRRVLEYRTMGDFTKGQNFVQHLLPHPWAGTGHVVYNGSLYYNKHQSNILVQYHFRSRSVLLQRSLSGAGYNNTFPYSWGGSSDIDLMADETGLWAVYTSIPNAGNIMVSRLDPRSLEVLQSWDTGFPKRSAGEAFMICGTLYVTNSHLAGAKVHFAYHTNSSTYEYTDIPFHNQYSHISMMDYNPRERALYTWNNGHQVLYNVTLFHVIRSDG</sequence>
<feature type="region of interest" description="Disordered" evidence="8">
    <location>
        <begin position="251"/>
        <end position="307"/>
    </location>
</feature>
<dbReference type="InterPro" id="IPR013320">
    <property type="entry name" value="ConA-like_dom_sf"/>
</dbReference>
<dbReference type="Pfam" id="PF02191">
    <property type="entry name" value="OLF"/>
    <property type="match status" value="1"/>
</dbReference>
<name>A0A6G1PCG8_CHAAH</name>
<dbReference type="PROSITE" id="PS51461">
    <property type="entry name" value="NC1_FIB"/>
    <property type="match status" value="1"/>
</dbReference>
<proteinExistence type="predicted"/>
<dbReference type="InterPro" id="IPR008160">
    <property type="entry name" value="Collagen"/>
</dbReference>
<dbReference type="SMART" id="SM00210">
    <property type="entry name" value="TSPN"/>
    <property type="match status" value="1"/>
</dbReference>
<reference evidence="11 12" key="1">
    <citation type="submission" date="2019-02" db="EMBL/GenBank/DDBJ databases">
        <title>Opniocepnalus argus genome.</title>
        <authorList>
            <person name="Zhou C."/>
            <person name="Xiao S."/>
        </authorList>
    </citation>
    <scope>NUCLEOTIDE SEQUENCE [LARGE SCALE GENOMIC DNA]</scope>
    <source>
        <strain evidence="11">OARG1902GOOAL</strain>
        <tissue evidence="11">Muscle</tissue>
    </source>
</reference>
<keyword evidence="6" id="KW-0176">Collagen</keyword>
<dbReference type="EMBL" id="CM015714">
    <property type="protein sequence ID" value="KAF3687909.1"/>
    <property type="molecule type" value="Genomic_DNA"/>
</dbReference>
<dbReference type="FunFam" id="2.60.120.1000:FF:000007">
    <property type="entry name" value="Collagen type V alpha 3 chain"/>
    <property type="match status" value="1"/>
</dbReference>
<feature type="compositionally biased region" description="Low complexity" evidence="8">
    <location>
        <begin position="332"/>
        <end position="371"/>
    </location>
</feature>
<reference evidence="12" key="2">
    <citation type="submission" date="2019-02" db="EMBL/GenBank/DDBJ databases">
        <title>Opniocepnalus argus Var Kimnra genome.</title>
        <authorList>
            <person name="Zhou C."/>
            <person name="Xiao S."/>
        </authorList>
    </citation>
    <scope>NUCLEOTIDE SEQUENCE [LARGE SCALE GENOMIC DNA]</scope>
</reference>
<keyword evidence="12" id="KW-1185">Reference proteome</keyword>
<feature type="compositionally biased region" description="Low complexity" evidence="8">
    <location>
        <begin position="921"/>
        <end position="937"/>
    </location>
</feature>
<dbReference type="Pfam" id="PF01391">
    <property type="entry name" value="Collagen"/>
    <property type="match status" value="6"/>
</dbReference>
<feature type="compositionally biased region" description="Acidic residues" evidence="8">
    <location>
        <begin position="1252"/>
        <end position="1264"/>
    </location>
</feature>
<accession>A0A6G1PCG8</accession>
<evidence type="ECO:0000313" key="12">
    <source>
        <dbReference type="Proteomes" id="UP000503349"/>
    </source>
</evidence>
<dbReference type="SMART" id="SM00038">
    <property type="entry name" value="COLFI"/>
    <property type="match status" value="1"/>
</dbReference>
<dbReference type="GO" id="GO:0005201">
    <property type="term" value="F:extracellular matrix structural constituent"/>
    <property type="evidence" value="ECO:0007669"/>
    <property type="project" value="InterPro"/>
</dbReference>
<feature type="domain" description="Fibrillar collagen NC1" evidence="10">
    <location>
        <begin position="1288"/>
        <end position="1516"/>
    </location>
</feature>
<feature type="compositionally biased region" description="Pro residues" evidence="8">
    <location>
        <begin position="1219"/>
        <end position="1228"/>
    </location>
</feature>
<dbReference type="Gene3D" id="2.60.120.200">
    <property type="match status" value="1"/>
</dbReference>
<keyword evidence="3" id="KW-0272">Extracellular matrix</keyword>
<feature type="compositionally biased region" description="Low complexity" evidence="8">
    <location>
        <begin position="1065"/>
        <end position="1075"/>
    </location>
</feature>
<dbReference type="Pfam" id="PF01410">
    <property type="entry name" value="COLFI"/>
    <property type="match status" value="1"/>
</dbReference>
<feature type="domain" description="Olfactomedin-like" evidence="9">
    <location>
        <begin position="1624"/>
        <end position="1876"/>
    </location>
</feature>
<feature type="compositionally biased region" description="Basic and acidic residues" evidence="8">
    <location>
        <begin position="727"/>
        <end position="736"/>
    </location>
</feature>
<dbReference type="PANTHER" id="PTHR37456">
    <property type="entry name" value="SI:CH211-266K2.1"/>
    <property type="match status" value="1"/>
</dbReference>
<feature type="compositionally biased region" description="Pro residues" evidence="8">
    <location>
        <begin position="258"/>
        <end position="270"/>
    </location>
</feature>
<dbReference type="SMART" id="SM00284">
    <property type="entry name" value="OLF"/>
    <property type="match status" value="1"/>
</dbReference>
<keyword evidence="2" id="KW-0964">Secreted</keyword>
<evidence type="ECO:0000256" key="3">
    <source>
        <dbReference type="ARBA" id="ARBA00022530"/>
    </source>
</evidence>
<evidence type="ECO:0000256" key="4">
    <source>
        <dbReference type="ARBA" id="ARBA00022729"/>
    </source>
</evidence>
<dbReference type="GO" id="GO:0005581">
    <property type="term" value="C:collagen trimer"/>
    <property type="evidence" value="ECO:0007669"/>
    <property type="project" value="UniProtKB-KW"/>
</dbReference>
<dbReference type="Proteomes" id="UP000503349">
    <property type="component" value="Chromosome 3"/>
</dbReference>